<name>A0A2T2YJ03_9BACT</name>
<comment type="similarity">
    <text evidence="1">Belongs to the YciI family.</text>
</comment>
<dbReference type="Pfam" id="PF03795">
    <property type="entry name" value="YCII"/>
    <property type="match status" value="1"/>
</dbReference>
<dbReference type="OrthoDB" id="9797014at2"/>
<dbReference type="EMBL" id="PYFT01000001">
    <property type="protein sequence ID" value="PSR55487.1"/>
    <property type="molecule type" value="Genomic_DNA"/>
</dbReference>
<protein>
    <recommendedName>
        <fullName evidence="2">YCII-related domain-containing protein</fullName>
    </recommendedName>
</protein>
<dbReference type="InterPro" id="IPR011008">
    <property type="entry name" value="Dimeric_a/b-barrel"/>
</dbReference>
<accession>A0A2T2YJ03</accession>
<gene>
    <name evidence="3" type="ORF">AHMF7605_19235</name>
</gene>
<comment type="caution">
    <text evidence="3">The sequence shown here is derived from an EMBL/GenBank/DDBJ whole genome shotgun (WGS) entry which is preliminary data.</text>
</comment>
<feature type="domain" description="YCII-related" evidence="2">
    <location>
        <begin position="3"/>
        <end position="92"/>
    </location>
</feature>
<reference evidence="3 4" key="1">
    <citation type="submission" date="2018-03" db="EMBL/GenBank/DDBJ databases">
        <title>Adhaeribacter sp. HMF7605 Genome sequencing and assembly.</title>
        <authorList>
            <person name="Kang H."/>
            <person name="Kang J."/>
            <person name="Cha I."/>
            <person name="Kim H."/>
            <person name="Joh K."/>
        </authorList>
    </citation>
    <scope>NUCLEOTIDE SEQUENCE [LARGE SCALE GENOMIC DNA]</scope>
    <source>
        <strain evidence="3 4">HMF7605</strain>
    </source>
</reference>
<sequence length="96" mass="10751">MQQYLITAYDFTDAEALNRRMAVRPTHLEGVRKLKQTGNFLIGGAILNSASQMMGSSLIVAFATPEELEAYLKSEPYITGKVWDKVEIKPFRVADV</sequence>
<evidence type="ECO:0000256" key="1">
    <source>
        <dbReference type="ARBA" id="ARBA00007689"/>
    </source>
</evidence>
<dbReference type="AlphaFoldDB" id="A0A2T2YJ03"/>
<dbReference type="InterPro" id="IPR005545">
    <property type="entry name" value="YCII"/>
</dbReference>
<dbReference type="InterPro" id="IPR051807">
    <property type="entry name" value="Sec-metab_biosynth-assoc"/>
</dbReference>
<dbReference type="SUPFAM" id="SSF54909">
    <property type="entry name" value="Dimeric alpha+beta barrel"/>
    <property type="match status" value="1"/>
</dbReference>
<proteinExistence type="inferred from homology"/>
<dbReference type="RefSeq" id="WP_106931666.1">
    <property type="nucleotide sequence ID" value="NZ_PYFT01000001.1"/>
</dbReference>
<keyword evidence="4" id="KW-1185">Reference proteome</keyword>
<dbReference type="PANTHER" id="PTHR33606">
    <property type="entry name" value="PROTEIN YCII"/>
    <property type="match status" value="1"/>
</dbReference>
<dbReference type="Proteomes" id="UP000240357">
    <property type="component" value="Unassembled WGS sequence"/>
</dbReference>
<dbReference type="Gene3D" id="3.30.70.1060">
    <property type="entry name" value="Dimeric alpha+beta barrel"/>
    <property type="match status" value="1"/>
</dbReference>
<dbReference type="PANTHER" id="PTHR33606:SF3">
    <property type="entry name" value="PROTEIN YCII"/>
    <property type="match status" value="1"/>
</dbReference>
<organism evidence="3 4">
    <name type="scientific">Adhaeribacter arboris</name>
    <dbReference type="NCBI Taxonomy" id="2072846"/>
    <lineage>
        <taxon>Bacteria</taxon>
        <taxon>Pseudomonadati</taxon>
        <taxon>Bacteroidota</taxon>
        <taxon>Cytophagia</taxon>
        <taxon>Cytophagales</taxon>
        <taxon>Hymenobacteraceae</taxon>
        <taxon>Adhaeribacter</taxon>
    </lineage>
</organism>
<evidence type="ECO:0000313" key="4">
    <source>
        <dbReference type="Proteomes" id="UP000240357"/>
    </source>
</evidence>
<evidence type="ECO:0000313" key="3">
    <source>
        <dbReference type="EMBL" id="PSR55487.1"/>
    </source>
</evidence>
<evidence type="ECO:0000259" key="2">
    <source>
        <dbReference type="Pfam" id="PF03795"/>
    </source>
</evidence>